<organism evidence="1 2">
    <name type="scientific">Spirosoma endophyticum</name>
    <dbReference type="NCBI Taxonomy" id="662367"/>
    <lineage>
        <taxon>Bacteria</taxon>
        <taxon>Pseudomonadati</taxon>
        <taxon>Bacteroidota</taxon>
        <taxon>Cytophagia</taxon>
        <taxon>Cytophagales</taxon>
        <taxon>Cytophagaceae</taxon>
        <taxon>Spirosoma</taxon>
    </lineage>
</organism>
<dbReference type="Gene3D" id="1.25.40.390">
    <property type="match status" value="1"/>
</dbReference>
<gene>
    <name evidence="1" type="ORF">SAMN05216167_11041</name>
</gene>
<evidence type="ECO:0000313" key="2">
    <source>
        <dbReference type="Proteomes" id="UP000198598"/>
    </source>
</evidence>
<name>A0A1I1XL93_9BACT</name>
<keyword evidence="2" id="KW-1185">Reference proteome</keyword>
<dbReference type="PROSITE" id="PS51257">
    <property type="entry name" value="PROKAR_LIPOPROTEIN"/>
    <property type="match status" value="1"/>
</dbReference>
<accession>A0A1I1XL93</accession>
<reference evidence="1 2" key="1">
    <citation type="submission" date="2016-10" db="EMBL/GenBank/DDBJ databases">
        <authorList>
            <person name="de Groot N.N."/>
        </authorList>
    </citation>
    <scope>NUCLEOTIDE SEQUENCE [LARGE SCALE GENOMIC DNA]</scope>
    <source>
        <strain evidence="1 2">DSM 26130</strain>
    </source>
</reference>
<dbReference type="STRING" id="662367.SAMN05216167_11041"/>
<dbReference type="RefSeq" id="WP_093830261.1">
    <property type="nucleotide sequence ID" value="NZ_FOLQ01000010.1"/>
</dbReference>
<dbReference type="AlphaFoldDB" id="A0A1I1XL93"/>
<sequence length="518" mass="57540">MNTYVSKLYFLFLGTALLTSSCKEYLDVNKDPNLPTQVPAASRLVGTITTTNGAAMFRGAREITGVTQYGVTKLTTGTNRNAETWRFTASYFLWQNAYTWAIPNCVDMALLGEKEGSPHFVGAGKVMLAINYGMLTDQYGAIVMSEGYDGVSQVKLTPKMDDQQTVYAGIDKLLDEAIVAFNNTNNKTGLNANGGDIMYAGDVDKWRRLAWSLKARYLSHLSKKGSLYDSKKIIEACTNGFNKDGMDAEFAYLASAQQTDQNPWFSWGGFTSATDPRYFTYSQFFVDLLSKFPVTETVFQDPRISRIMSPAPSDGKYRGLKPGLGLAGGQGGTGQFKNENDYGKFANSGFYTKAASPFPFITYSEVKLIEAEARLRSNDVAGALVAYEEGVKSNMRKLGVTAAEINTYWTAQLADGLAAHFTNQTGGLSHIMRQKYITQCLNPETWVDMRRMDYSTDIYGPSLQRPANLNTVIFDANNAKDWIQAMVYESNEQNRNPVNVGDNTEKTRLKTPLWWNQP</sequence>
<dbReference type="SUPFAM" id="SSF48452">
    <property type="entry name" value="TPR-like"/>
    <property type="match status" value="1"/>
</dbReference>
<dbReference type="EMBL" id="FOLQ01000010">
    <property type="protein sequence ID" value="SFE08072.1"/>
    <property type="molecule type" value="Genomic_DNA"/>
</dbReference>
<dbReference type="OrthoDB" id="622163at2"/>
<dbReference type="InterPro" id="IPR041662">
    <property type="entry name" value="SusD-like_2"/>
</dbReference>
<dbReference type="Pfam" id="PF12771">
    <property type="entry name" value="SusD-like_2"/>
    <property type="match status" value="1"/>
</dbReference>
<dbReference type="Proteomes" id="UP000198598">
    <property type="component" value="Unassembled WGS sequence"/>
</dbReference>
<dbReference type="InterPro" id="IPR011990">
    <property type="entry name" value="TPR-like_helical_dom_sf"/>
</dbReference>
<proteinExistence type="predicted"/>
<protein>
    <submittedName>
        <fullName evidence="1">Starch-binding associating with outer membrane</fullName>
    </submittedName>
</protein>
<evidence type="ECO:0000313" key="1">
    <source>
        <dbReference type="EMBL" id="SFE08072.1"/>
    </source>
</evidence>